<dbReference type="SUPFAM" id="SSF57667">
    <property type="entry name" value="beta-beta-alpha zinc fingers"/>
    <property type="match status" value="1"/>
</dbReference>
<feature type="compositionally biased region" description="Polar residues" evidence="5">
    <location>
        <begin position="1"/>
        <end position="11"/>
    </location>
</feature>
<dbReference type="PANTHER" id="PTHR45986:SF1">
    <property type="entry name" value="ZINC FINGER MATRIN-TYPE PROTEIN 2"/>
    <property type="match status" value="1"/>
</dbReference>
<dbReference type="AlphaFoldDB" id="A0A250XEA1"/>
<dbReference type="OrthoDB" id="30343at2759"/>
<evidence type="ECO:0000256" key="3">
    <source>
        <dbReference type="ARBA" id="ARBA00022833"/>
    </source>
</evidence>
<dbReference type="InterPro" id="IPR003604">
    <property type="entry name" value="Matrin/U1-like-C_Znf_C2H2"/>
</dbReference>
<name>A0A250XEA1_9CHLO</name>
<feature type="compositionally biased region" description="Basic and acidic residues" evidence="5">
    <location>
        <begin position="12"/>
        <end position="45"/>
    </location>
</feature>
<protein>
    <recommendedName>
        <fullName evidence="6">U1-type domain-containing protein</fullName>
    </recommendedName>
</protein>
<evidence type="ECO:0000256" key="5">
    <source>
        <dbReference type="SAM" id="MobiDB-lite"/>
    </source>
</evidence>
<evidence type="ECO:0000256" key="4">
    <source>
        <dbReference type="ARBA" id="ARBA00023242"/>
    </source>
</evidence>
<dbReference type="InterPro" id="IPR036236">
    <property type="entry name" value="Znf_C2H2_sf"/>
</dbReference>
<accession>A0A250XEA1</accession>
<dbReference type="GO" id="GO:0005681">
    <property type="term" value="C:spliceosomal complex"/>
    <property type="evidence" value="ECO:0007669"/>
    <property type="project" value="InterPro"/>
</dbReference>
<feature type="region of interest" description="Disordered" evidence="5">
    <location>
        <begin position="1"/>
        <end position="51"/>
    </location>
</feature>
<dbReference type="GO" id="GO:0046540">
    <property type="term" value="C:U4/U6 x U5 tri-snRNP complex"/>
    <property type="evidence" value="ECO:0007669"/>
    <property type="project" value="TreeGrafter"/>
</dbReference>
<dbReference type="InterPro" id="IPR040107">
    <property type="entry name" value="Snu23"/>
</dbReference>
<dbReference type="GO" id="GO:0008270">
    <property type="term" value="F:zinc ion binding"/>
    <property type="evidence" value="ECO:0007669"/>
    <property type="project" value="UniProtKB-KW"/>
</dbReference>
<feature type="domain" description="U1-type" evidence="6">
    <location>
        <begin position="96"/>
        <end position="130"/>
    </location>
</feature>
<evidence type="ECO:0000313" key="7">
    <source>
        <dbReference type="EMBL" id="GAX81239.1"/>
    </source>
</evidence>
<keyword evidence="2" id="KW-0863">Zinc-finger</keyword>
<dbReference type="PANTHER" id="PTHR45986">
    <property type="entry name" value="ZINC FINGER MATRIN-TYPE PROTEIN 2"/>
    <property type="match status" value="1"/>
</dbReference>
<feature type="compositionally biased region" description="Basic and acidic residues" evidence="5">
    <location>
        <begin position="164"/>
        <end position="184"/>
    </location>
</feature>
<dbReference type="InterPro" id="IPR022755">
    <property type="entry name" value="Znf_C2H2_jaz"/>
</dbReference>
<dbReference type="EMBL" id="BEGY01000062">
    <property type="protein sequence ID" value="GAX81239.1"/>
    <property type="molecule type" value="Genomic_DNA"/>
</dbReference>
<evidence type="ECO:0000256" key="2">
    <source>
        <dbReference type="ARBA" id="ARBA00022771"/>
    </source>
</evidence>
<reference evidence="7 8" key="1">
    <citation type="submission" date="2017-08" db="EMBL/GenBank/DDBJ databases">
        <title>Acidophilic green algal genome provides insights into adaptation to an acidic environment.</title>
        <authorList>
            <person name="Hirooka S."/>
            <person name="Hirose Y."/>
            <person name="Kanesaki Y."/>
            <person name="Higuchi S."/>
            <person name="Fujiwara T."/>
            <person name="Onuma R."/>
            <person name="Era A."/>
            <person name="Ohbayashi R."/>
            <person name="Uzuka A."/>
            <person name="Nozaki H."/>
            <person name="Yoshikawa H."/>
            <person name="Miyagishima S.Y."/>
        </authorList>
    </citation>
    <scope>NUCLEOTIDE SEQUENCE [LARGE SCALE GENOMIC DNA]</scope>
    <source>
        <strain evidence="7 8">NIES-2499</strain>
    </source>
</reference>
<evidence type="ECO:0000259" key="6">
    <source>
        <dbReference type="SMART" id="SM00451"/>
    </source>
</evidence>
<proteinExistence type="predicted"/>
<dbReference type="Pfam" id="PF12171">
    <property type="entry name" value="zf-C2H2_jaz"/>
    <property type="match status" value="1"/>
</dbReference>
<evidence type="ECO:0000313" key="8">
    <source>
        <dbReference type="Proteomes" id="UP000232323"/>
    </source>
</evidence>
<gene>
    <name evidence="7" type="ORF">CEUSTIGMA_g8671.t1</name>
</gene>
<dbReference type="SMART" id="SM00451">
    <property type="entry name" value="ZnF_U1"/>
    <property type="match status" value="1"/>
</dbReference>
<dbReference type="GO" id="GO:0000398">
    <property type="term" value="P:mRNA splicing, via spliceosome"/>
    <property type="evidence" value="ECO:0007669"/>
    <property type="project" value="InterPro"/>
</dbReference>
<keyword evidence="3" id="KW-0862">Zinc</keyword>
<feature type="region of interest" description="Disordered" evidence="5">
    <location>
        <begin position="149"/>
        <end position="223"/>
    </location>
</feature>
<dbReference type="STRING" id="1157962.A0A250XEA1"/>
<keyword evidence="1" id="KW-0479">Metal-binding</keyword>
<dbReference type="FunFam" id="3.30.160.60:FF:000491">
    <property type="entry name" value="zinc finger matrin-type protein 2-like"/>
    <property type="match status" value="1"/>
</dbReference>
<feature type="compositionally biased region" description="Acidic residues" evidence="5">
    <location>
        <begin position="199"/>
        <end position="208"/>
    </location>
</feature>
<keyword evidence="8" id="KW-1185">Reference proteome</keyword>
<organism evidence="7 8">
    <name type="scientific">Chlamydomonas eustigma</name>
    <dbReference type="NCBI Taxonomy" id="1157962"/>
    <lineage>
        <taxon>Eukaryota</taxon>
        <taxon>Viridiplantae</taxon>
        <taxon>Chlorophyta</taxon>
        <taxon>core chlorophytes</taxon>
        <taxon>Chlorophyceae</taxon>
        <taxon>CS clade</taxon>
        <taxon>Chlamydomonadales</taxon>
        <taxon>Chlamydomonadaceae</taxon>
        <taxon>Chlamydomonas</taxon>
    </lineage>
</organism>
<dbReference type="Gene3D" id="3.30.160.60">
    <property type="entry name" value="Classic Zinc Finger"/>
    <property type="match status" value="1"/>
</dbReference>
<keyword evidence="4" id="KW-0539">Nucleus</keyword>
<dbReference type="Proteomes" id="UP000232323">
    <property type="component" value="Unassembled WGS sequence"/>
</dbReference>
<dbReference type="GO" id="GO:0003676">
    <property type="term" value="F:nucleic acid binding"/>
    <property type="evidence" value="ECO:0007669"/>
    <property type="project" value="InterPro"/>
</dbReference>
<evidence type="ECO:0000256" key="1">
    <source>
        <dbReference type="ARBA" id="ARBA00022723"/>
    </source>
</evidence>
<sequence length="223" mass="25874">MSQSKALVTTKSKVDNTSRRTWDKEEFRQKANERERKDKDNEKYDARKRKRLERDPLHQGIIVERSQLKQRDFQIDLASRLGKTQVVGVNTPLNQQAGFYCNVCDCVLRDSQSYLDHINGKWHNRNLGMTMRVEKSTVEQVKKKLEEVKAQKAAANPDDYLPDGIDRRILEAQEKEEQEREERKERKKEKKAREREAEAAEEAADADPEMMAMMGFGGFGGGK</sequence>
<comment type="caution">
    <text evidence="7">The sequence shown here is derived from an EMBL/GenBank/DDBJ whole genome shotgun (WGS) entry which is preliminary data.</text>
</comment>